<comment type="caution">
    <text evidence="1">The sequence shown here is derived from an EMBL/GenBank/DDBJ whole genome shotgun (WGS) entry which is preliminary data.</text>
</comment>
<gene>
    <name evidence="1" type="ORF">T190423A01A_10761</name>
</gene>
<evidence type="ECO:0000313" key="2">
    <source>
        <dbReference type="Proteomes" id="UP001497527"/>
    </source>
</evidence>
<dbReference type="EMBL" id="CAXJIO010000010">
    <property type="protein sequence ID" value="CAL2102198.1"/>
    <property type="molecule type" value="Genomic_DNA"/>
</dbReference>
<organism evidence="1 2">
    <name type="scientific">Tenacibaculum polynesiense</name>
    <dbReference type="NCBI Taxonomy" id="3137857"/>
    <lineage>
        <taxon>Bacteria</taxon>
        <taxon>Pseudomonadati</taxon>
        <taxon>Bacteroidota</taxon>
        <taxon>Flavobacteriia</taxon>
        <taxon>Flavobacteriales</taxon>
        <taxon>Flavobacteriaceae</taxon>
        <taxon>Tenacibaculum</taxon>
    </lineage>
</organism>
<accession>A0ABM9P9D5</accession>
<dbReference type="RefSeq" id="WP_348714324.1">
    <property type="nucleotide sequence ID" value="NZ_CAXJIO010000010.1"/>
</dbReference>
<reference evidence="1 2" key="1">
    <citation type="submission" date="2024-05" db="EMBL/GenBank/DDBJ databases">
        <authorList>
            <person name="Duchaud E."/>
        </authorList>
    </citation>
    <scope>NUCLEOTIDE SEQUENCE [LARGE SCALE GENOMIC DNA]</scope>
    <source>
        <strain evidence="1">Ena-SAMPLE-TAB-13-05-2024-13:56:06:370-140308</strain>
    </source>
</reference>
<evidence type="ECO:0000313" key="1">
    <source>
        <dbReference type="EMBL" id="CAL2102198.1"/>
    </source>
</evidence>
<name>A0ABM9P9D5_9FLAO</name>
<protein>
    <submittedName>
        <fullName evidence="1">Uncharacterized protein</fullName>
    </submittedName>
</protein>
<proteinExistence type="predicted"/>
<sequence length="86" mass="10182">MITTTQRSELEKIKPPKYREKVKEYLIQKGHHFSLETIQKVYSGKRNNLMIAKAIIIVFNKHLKEQQSVHLKINNLINQINKNDLL</sequence>
<dbReference type="Proteomes" id="UP001497527">
    <property type="component" value="Unassembled WGS sequence"/>
</dbReference>
<keyword evidence="2" id="KW-1185">Reference proteome</keyword>